<dbReference type="Proteomes" id="UP000886653">
    <property type="component" value="Unassembled WGS sequence"/>
</dbReference>
<dbReference type="SUPFAM" id="SSF52047">
    <property type="entry name" value="RNI-like"/>
    <property type="match status" value="1"/>
</dbReference>
<organism evidence="2 3">
    <name type="scientific">Cronartium quercuum f. sp. fusiforme G11</name>
    <dbReference type="NCBI Taxonomy" id="708437"/>
    <lineage>
        <taxon>Eukaryota</taxon>
        <taxon>Fungi</taxon>
        <taxon>Dikarya</taxon>
        <taxon>Basidiomycota</taxon>
        <taxon>Pucciniomycotina</taxon>
        <taxon>Pucciniomycetes</taxon>
        <taxon>Pucciniales</taxon>
        <taxon>Coleosporiaceae</taxon>
        <taxon>Cronartium</taxon>
    </lineage>
</organism>
<dbReference type="Gene3D" id="3.80.10.10">
    <property type="entry name" value="Ribonuclease Inhibitor"/>
    <property type="match status" value="1"/>
</dbReference>
<dbReference type="OrthoDB" id="10493927at2759"/>
<sequence length="546" mass="63042">MVLWSIDEHLQNEIAKLNLPTRLIFWFLKSHLKSTSHVASDIGTELIRTLPENPHQDTQEQTNKSEANDKTKTSVLENNQPLDQSPSAFSSQVGLLNLPDEVKTKIVKYVRLLSQSELRGVMARRTKHLTHDSEGYSRACVVYQLGRPPLLTTLQSLASVNRSLYKICLPVLWKRVRLPSKLPVHFSLWTKDILYKHGHLVQSISILLANEWTEEEPGEEGLDDVDNVLLIDDYNHDLNEEPDDRYTKPKLRGLSPQNMIKVLVMCPNIKSLEIRYPLLEVHPVFLHIHLHKIFLHLTTLQHLTLDRSMGPRSTDNFVTHLIRLCPLLESLACGYLCRSTPIQPPPQYSEPPFEWHLSQLKHLSKLELKTSSNVDRTWSDQTWNQKLTTLKFEDCTKLSIPDAHYLISRIAPDLLDLILHASIPGSDTVGPNIAGSVAFGFQWASDNRFTIPKLARLSLYNPTQYELLISFQDCKELRELKYINLPANEWNSVEALICASTWPKLKILNLQQPQEFSIWSWETREKLVKLRKYCELKKIEFLYDDY</sequence>
<comment type="caution">
    <text evidence="2">The sequence shown here is derived from an EMBL/GenBank/DDBJ whole genome shotgun (WGS) entry which is preliminary data.</text>
</comment>
<dbReference type="InterPro" id="IPR032675">
    <property type="entry name" value="LRR_dom_sf"/>
</dbReference>
<feature type="region of interest" description="Disordered" evidence="1">
    <location>
        <begin position="51"/>
        <end position="72"/>
    </location>
</feature>
<reference evidence="2" key="1">
    <citation type="submission" date="2013-11" db="EMBL/GenBank/DDBJ databases">
        <title>Genome sequence of the fusiform rust pathogen reveals effectors for host alternation and coevolution with pine.</title>
        <authorList>
            <consortium name="DOE Joint Genome Institute"/>
            <person name="Smith K."/>
            <person name="Pendleton A."/>
            <person name="Kubisiak T."/>
            <person name="Anderson C."/>
            <person name="Salamov A."/>
            <person name="Aerts A."/>
            <person name="Riley R."/>
            <person name="Clum A."/>
            <person name="Lindquist E."/>
            <person name="Ence D."/>
            <person name="Campbell M."/>
            <person name="Kronenberg Z."/>
            <person name="Feau N."/>
            <person name="Dhillon B."/>
            <person name="Hamelin R."/>
            <person name="Burleigh J."/>
            <person name="Smith J."/>
            <person name="Yandell M."/>
            <person name="Nelson C."/>
            <person name="Grigoriev I."/>
            <person name="Davis J."/>
        </authorList>
    </citation>
    <scope>NUCLEOTIDE SEQUENCE</scope>
    <source>
        <strain evidence="2">G11</strain>
    </source>
</reference>
<protein>
    <submittedName>
        <fullName evidence="2">Uncharacterized protein</fullName>
    </submittedName>
</protein>
<gene>
    <name evidence="2" type="ORF">CROQUDRAFT_44731</name>
</gene>
<accession>A0A9P6NHU5</accession>
<dbReference type="EMBL" id="MU167264">
    <property type="protein sequence ID" value="KAG0146218.1"/>
    <property type="molecule type" value="Genomic_DNA"/>
</dbReference>
<evidence type="ECO:0000256" key="1">
    <source>
        <dbReference type="SAM" id="MobiDB-lite"/>
    </source>
</evidence>
<evidence type="ECO:0000313" key="2">
    <source>
        <dbReference type="EMBL" id="KAG0146218.1"/>
    </source>
</evidence>
<name>A0A9P6NHU5_9BASI</name>
<keyword evidence="3" id="KW-1185">Reference proteome</keyword>
<evidence type="ECO:0000313" key="3">
    <source>
        <dbReference type="Proteomes" id="UP000886653"/>
    </source>
</evidence>
<dbReference type="AlphaFoldDB" id="A0A9P6NHU5"/>
<proteinExistence type="predicted"/>